<evidence type="ECO:0000313" key="1">
    <source>
        <dbReference type="EMBL" id="CAG6629138.1"/>
    </source>
</evidence>
<protein>
    <submittedName>
        <fullName evidence="1">Glomulin</fullName>
    </submittedName>
</protein>
<dbReference type="AlphaFoldDB" id="A0A8D8QC48"/>
<dbReference type="EMBL" id="HBUF01069804">
    <property type="protein sequence ID" value="CAG6629138.1"/>
    <property type="molecule type" value="Transcribed_RNA"/>
</dbReference>
<name>A0A8D8QC48_9HEMI</name>
<sequence>MSTSAEDMKEEILSAINHVLAKQDERLLVPILARQDYTLLISNGLYEDLLKIVIDHIEAKVQEAKLFRRQFEFYENTLCDLIKVSLSEGAVLSLIEHGTENSNDVFLVILKPLTLLLDNVINKCTVIQWSFTMIEDKLTALTLENHKLEGEELKLLDLDNDVETVIEMYMEAIKFYSYVIDNHYEDDLKHCLISSLVTILGNPMTNADLDSKENALPSNIRGQAEKIMLLVCKLIVNPVKFYNCLSLNEDLKKCKNMSVDNFPLSLQKSLIFPLEEFPSCALANFFYLLFSEKIGSFPQVYSPVYLFVQNTSLSQHLIISYSYLSINKGLKLMESSLEWIEDQSLTANDLFQVKDLINIFETLVNLVIYNDMKSLRLLGVKVFLSLLNKPSKDVLYLILLRIESILSQHSGLKSEIINNVLIRNLIHYNNKKLYDLIYMYCKLEKGIETDVVENKESIISSLNLLKYVKLNKHFAEFSEKYFPTFEAKILKVLEEALKISKEHYEAFLQEVQSGIVDRNKPEMSVSLMNNQKLPSVDPKQQEECLKESLCAIDLIQWTLSSVV</sequence>
<reference evidence="1" key="1">
    <citation type="submission" date="2021-05" db="EMBL/GenBank/DDBJ databases">
        <authorList>
            <person name="Alioto T."/>
            <person name="Alioto T."/>
            <person name="Gomez Garrido J."/>
        </authorList>
    </citation>
    <scope>NUCLEOTIDE SEQUENCE</scope>
</reference>
<dbReference type="GO" id="GO:0055105">
    <property type="term" value="F:ubiquitin-protein transferase inhibitor activity"/>
    <property type="evidence" value="ECO:0007669"/>
    <property type="project" value="TreeGrafter"/>
</dbReference>
<accession>A0A8D8QC48</accession>
<dbReference type="InterPro" id="IPR019516">
    <property type="entry name" value="Glomulin/ALF4"/>
</dbReference>
<organism evidence="1">
    <name type="scientific">Cacopsylla melanoneura</name>
    <dbReference type="NCBI Taxonomy" id="428564"/>
    <lineage>
        <taxon>Eukaryota</taxon>
        <taxon>Metazoa</taxon>
        <taxon>Ecdysozoa</taxon>
        <taxon>Arthropoda</taxon>
        <taxon>Hexapoda</taxon>
        <taxon>Insecta</taxon>
        <taxon>Pterygota</taxon>
        <taxon>Neoptera</taxon>
        <taxon>Paraneoptera</taxon>
        <taxon>Hemiptera</taxon>
        <taxon>Sternorrhyncha</taxon>
        <taxon>Psylloidea</taxon>
        <taxon>Psyllidae</taxon>
        <taxon>Psyllinae</taxon>
        <taxon>Cacopsylla</taxon>
    </lineage>
</organism>
<dbReference type="PANTHER" id="PTHR15430">
    <property type="entry name" value="GLOMULIN"/>
    <property type="match status" value="1"/>
</dbReference>
<dbReference type="GO" id="GO:0005737">
    <property type="term" value="C:cytoplasm"/>
    <property type="evidence" value="ECO:0007669"/>
    <property type="project" value="TreeGrafter"/>
</dbReference>
<proteinExistence type="predicted"/>
<dbReference type="PANTHER" id="PTHR15430:SF1">
    <property type="entry name" value="GLOMULIN"/>
    <property type="match status" value="1"/>
</dbReference>